<protein>
    <submittedName>
        <fullName evidence="2">Uncharacterized protein</fullName>
    </submittedName>
</protein>
<keyword evidence="1" id="KW-0812">Transmembrane</keyword>
<dbReference type="AlphaFoldDB" id="A0A8S3J637"/>
<proteinExistence type="predicted"/>
<accession>A0A8S3J637</accession>
<evidence type="ECO:0000313" key="3">
    <source>
        <dbReference type="Proteomes" id="UP000681720"/>
    </source>
</evidence>
<name>A0A8S3J637_9BILA</name>
<comment type="caution">
    <text evidence="2">The sequence shown here is derived from an EMBL/GenBank/DDBJ whole genome shotgun (WGS) entry which is preliminary data.</text>
</comment>
<gene>
    <name evidence="2" type="ORF">GIL414_LOCUS79747</name>
</gene>
<dbReference type="PANTHER" id="PTHR20992">
    <property type="entry name" value="AT15442P-RELATED"/>
    <property type="match status" value="1"/>
</dbReference>
<dbReference type="Proteomes" id="UP000681720">
    <property type="component" value="Unassembled WGS sequence"/>
</dbReference>
<organism evidence="2 3">
    <name type="scientific">Rotaria magnacalcarata</name>
    <dbReference type="NCBI Taxonomy" id="392030"/>
    <lineage>
        <taxon>Eukaryota</taxon>
        <taxon>Metazoa</taxon>
        <taxon>Spiralia</taxon>
        <taxon>Gnathifera</taxon>
        <taxon>Rotifera</taxon>
        <taxon>Eurotatoria</taxon>
        <taxon>Bdelloidea</taxon>
        <taxon>Philodinida</taxon>
        <taxon>Philodinidae</taxon>
        <taxon>Rotaria</taxon>
    </lineage>
</organism>
<sequence length="234" mass="25406">RDIGIKHGSRVCVVPTTVFMGTYDHVPNNTSNLDVTSVKSTVNSDDDFYSVLFEDSASKSKVRKHIDTSKFKKSVRARLMVHQVVASIRAATQLSFDFIVLLSLASMLAGFGLLENSSVIIVASMLVSPLMNPIMGIVFGLSVREHSLWQRGIRNELIGLALCILWGFIIGLCTTHVETRWGSSTSFPTSEMKSRGDLKRLWVGVLIALPSGAGVALSVLGGNAGKIKLCRLLV</sequence>
<feature type="non-terminal residue" evidence="2">
    <location>
        <position position="1"/>
    </location>
</feature>
<keyword evidence="1" id="KW-0472">Membrane</keyword>
<feature type="transmembrane region" description="Helical" evidence="1">
    <location>
        <begin position="120"/>
        <end position="143"/>
    </location>
</feature>
<keyword evidence="1" id="KW-1133">Transmembrane helix</keyword>
<evidence type="ECO:0000313" key="2">
    <source>
        <dbReference type="EMBL" id="CAF5210865.1"/>
    </source>
</evidence>
<dbReference type="Pfam" id="PF04087">
    <property type="entry name" value="DUF389"/>
    <property type="match status" value="1"/>
</dbReference>
<feature type="transmembrane region" description="Helical" evidence="1">
    <location>
        <begin position="94"/>
        <end position="114"/>
    </location>
</feature>
<dbReference type="PANTHER" id="PTHR20992:SF9">
    <property type="entry name" value="AT15442P-RELATED"/>
    <property type="match status" value="1"/>
</dbReference>
<feature type="transmembrane region" description="Helical" evidence="1">
    <location>
        <begin position="201"/>
        <end position="221"/>
    </location>
</feature>
<dbReference type="EMBL" id="CAJOBJ010353124">
    <property type="protein sequence ID" value="CAF5210865.1"/>
    <property type="molecule type" value="Genomic_DNA"/>
</dbReference>
<evidence type="ECO:0000256" key="1">
    <source>
        <dbReference type="SAM" id="Phobius"/>
    </source>
</evidence>
<dbReference type="InterPro" id="IPR005240">
    <property type="entry name" value="DUF389"/>
</dbReference>
<feature type="transmembrane region" description="Helical" evidence="1">
    <location>
        <begin position="155"/>
        <end position="177"/>
    </location>
</feature>
<reference evidence="2" key="1">
    <citation type="submission" date="2021-02" db="EMBL/GenBank/DDBJ databases">
        <authorList>
            <person name="Nowell W R."/>
        </authorList>
    </citation>
    <scope>NUCLEOTIDE SEQUENCE</scope>
</reference>